<dbReference type="InterPro" id="IPR022453">
    <property type="entry name" value="Znf_MqsA-type"/>
</dbReference>
<evidence type="ECO:0000313" key="2">
    <source>
        <dbReference type="Proteomes" id="UP000178606"/>
    </source>
</evidence>
<dbReference type="InterPro" id="IPR032758">
    <property type="entry name" value="MqsA/HigA-2"/>
</dbReference>
<dbReference type="EMBL" id="MFKF01000360">
    <property type="protein sequence ID" value="OGG45867.1"/>
    <property type="molecule type" value="Genomic_DNA"/>
</dbReference>
<evidence type="ECO:0000313" key="1">
    <source>
        <dbReference type="EMBL" id="OGG45867.1"/>
    </source>
</evidence>
<gene>
    <name evidence="1" type="ORF">A3F84_17070</name>
</gene>
<organism evidence="1 2">
    <name type="scientific">Handelsmanbacteria sp. (strain RIFCSPLOWO2_12_FULL_64_10)</name>
    <dbReference type="NCBI Taxonomy" id="1817868"/>
    <lineage>
        <taxon>Bacteria</taxon>
        <taxon>Candidatus Handelsmaniibacteriota</taxon>
    </lineage>
</organism>
<sequence>MSDVLVRIKRAVLAGRYVFSEKARLEEVSIMVKIAICPSCGSKKIKQVRRDWTGEFQGQTYTVPDLEFYECGECGEKVYDREAMRKIEARSPAFARVHV</sequence>
<dbReference type="Proteomes" id="UP000178606">
    <property type="component" value="Unassembled WGS sequence"/>
</dbReference>
<dbReference type="AlphaFoldDB" id="A0A1F6CAA2"/>
<comment type="caution">
    <text evidence="1">The sequence shown here is derived from an EMBL/GenBank/DDBJ whole genome shotgun (WGS) entry which is preliminary data.</text>
</comment>
<dbReference type="Gene3D" id="3.10.20.860">
    <property type="match status" value="1"/>
</dbReference>
<evidence type="ECO:0008006" key="3">
    <source>
        <dbReference type="Google" id="ProtNLM"/>
    </source>
</evidence>
<dbReference type="Pfam" id="PF15731">
    <property type="entry name" value="MqsA_antitoxin"/>
    <property type="match status" value="1"/>
</dbReference>
<name>A0A1F6CAA2_HANXR</name>
<protein>
    <recommendedName>
        <fullName evidence="3">YgiT-type zinc finger domain-containing protein</fullName>
    </recommendedName>
</protein>
<dbReference type="NCBIfam" id="TIGR03831">
    <property type="entry name" value="YgiT_finger"/>
    <property type="match status" value="1"/>
</dbReference>
<accession>A0A1F6CAA2</accession>
<proteinExistence type="predicted"/>
<reference evidence="1 2" key="1">
    <citation type="journal article" date="2016" name="Nat. Commun.">
        <title>Thousands of microbial genomes shed light on interconnected biogeochemical processes in an aquifer system.</title>
        <authorList>
            <person name="Anantharaman K."/>
            <person name="Brown C.T."/>
            <person name="Hug L.A."/>
            <person name="Sharon I."/>
            <person name="Castelle C.J."/>
            <person name="Probst A.J."/>
            <person name="Thomas B.C."/>
            <person name="Singh A."/>
            <person name="Wilkins M.J."/>
            <person name="Karaoz U."/>
            <person name="Brodie E.L."/>
            <person name="Williams K.H."/>
            <person name="Hubbard S.S."/>
            <person name="Banfield J.F."/>
        </authorList>
    </citation>
    <scope>NUCLEOTIDE SEQUENCE [LARGE SCALE GENOMIC DNA]</scope>
    <source>
        <strain evidence="2">RIFCSPLOWO2_12_FULL_64_10</strain>
    </source>
</reference>